<organism evidence="2 3">
    <name type="scientific">Rhamnusium bicolor</name>
    <dbReference type="NCBI Taxonomy" id="1586634"/>
    <lineage>
        <taxon>Eukaryota</taxon>
        <taxon>Metazoa</taxon>
        <taxon>Ecdysozoa</taxon>
        <taxon>Arthropoda</taxon>
        <taxon>Hexapoda</taxon>
        <taxon>Insecta</taxon>
        <taxon>Pterygota</taxon>
        <taxon>Neoptera</taxon>
        <taxon>Endopterygota</taxon>
        <taxon>Coleoptera</taxon>
        <taxon>Polyphaga</taxon>
        <taxon>Cucujiformia</taxon>
        <taxon>Chrysomeloidea</taxon>
        <taxon>Cerambycidae</taxon>
        <taxon>Lepturinae</taxon>
        <taxon>Rhagiini</taxon>
        <taxon>Rhamnusium</taxon>
    </lineage>
</organism>
<keyword evidence="3" id="KW-1185">Reference proteome</keyword>
<name>A0AAV8XCB1_9CUCU</name>
<sequence>MRSSGTEKLCVNIIPKDSVVFVDNYFNSLPLLETFTNNNINCVGTIRSDRMEKAPLPELKKGKTRYTFDFA</sequence>
<evidence type="ECO:0000313" key="2">
    <source>
        <dbReference type="EMBL" id="KAJ8936257.1"/>
    </source>
</evidence>
<evidence type="ECO:0000313" key="3">
    <source>
        <dbReference type="Proteomes" id="UP001162156"/>
    </source>
</evidence>
<accession>A0AAV8XCB1</accession>
<reference evidence="2" key="1">
    <citation type="journal article" date="2023" name="Insect Mol. Biol.">
        <title>Genome sequencing provides insights into the evolution of gene families encoding plant cell wall-degrading enzymes in longhorned beetles.</title>
        <authorList>
            <person name="Shin N.R."/>
            <person name="Okamura Y."/>
            <person name="Kirsch R."/>
            <person name="Pauchet Y."/>
        </authorList>
    </citation>
    <scope>NUCLEOTIDE SEQUENCE</scope>
    <source>
        <strain evidence="2">RBIC_L_NR</strain>
    </source>
</reference>
<dbReference type="Proteomes" id="UP001162156">
    <property type="component" value="Unassembled WGS sequence"/>
</dbReference>
<dbReference type="Pfam" id="PF13843">
    <property type="entry name" value="DDE_Tnp_1_7"/>
    <property type="match status" value="1"/>
</dbReference>
<comment type="caution">
    <text evidence="2">The sequence shown here is derived from an EMBL/GenBank/DDBJ whole genome shotgun (WGS) entry which is preliminary data.</text>
</comment>
<dbReference type="AlphaFoldDB" id="A0AAV8XCB1"/>
<dbReference type="InterPro" id="IPR029526">
    <property type="entry name" value="PGBD"/>
</dbReference>
<feature type="domain" description="PiggyBac transposable element-derived protein" evidence="1">
    <location>
        <begin position="13"/>
        <end position="68"/>
    </location>
</feature>
<protein>
    <recommendedName>
        <fullName evidence="1">PiggyBac transposable element-derived protein domain-containing protein</fullName>
    </recommendedName>
</protein>
<gene>
    <name evidence="2" type="ORF">NQ314_012444</name>
</gene>
<dbReference type="EMBL" id="JANEYF010003440">
    <property type="protein sequence ID" value="KAJ8936257.1"/>
    <property type="molecule type" value="Genomic_DNA"/>
</dbReference>
<proteinExistence type="predicted"/>
<evidence type="ECO:0000259" key="1">
    <source>
        <dbReference type="Pfam" id="PF13843"/>
    </source>
</evidence>